<evidence type="ECO:0000256" key="10">
    <source>
        <dbReference type="SAM" id="SignalP"/>
    </source>
</evidence>
<dbReference type="EMBL" id="CAICTM010000097">
    <property type="protein sequence ID" value="CAB9501032.1"/>
    <property type="molecule type" value="Genomic_DNA"/>
</dbReference>
<feature type="binding site" evidence="9">
    <location>
        <position position="189"/>
    </location>
    <ligand>
        <name>chlorophyll a</name>
        <dbReference type="ChEBI" id="CHEBI:58416"/>
        <label>1</label>
    </ligand>
</feature>
<dbReference type="Pfam" id="PF00504">
    <property type="entry name" value="Chloroa_b-bind"/>
    <property type="match status" value="1"/>
</dbReference>
<evidence type="ECO:0000256" key="5">
    <source>
        <dbReference type="ARBA" id="ARBA00022531"/>
    </source>
</evidence>
<dbReference type="InterPro" id="IPR001344">
    <property type="entry name" value="Chloro_AB-bd_pln"/>
</dbReference>
<dbReference type="SUPFAM" id="SSF103511">
    <property type="entry name" value="Chlorophyll a-b binding protein"/>
    <property type="match status" value="1"/>
</dbReference>
<keyword evidence="12" id="KW-1185">Reference proteome</keyword>
<dbReference type="OrthoDB" id="423598at2759"/>
<protein>
    <submittedName>
        <fullName evidence="11">Chloroplastic</fullName>
    </submittedName>
</protein>
<evidence type="ECO:0000313" key="12">
    <source>
        <dbReference type="Proteomes" id="UP001153069"/>
    </source>
</evidence>
<keyword evidence="4" id="KW-0150">Chloroplast</keyword>
<gene>
    <name evidence="11" type="ORF">SEMRO_98_G050410.1</name>
</gene>
<name>A0A9N8DD26_9STRA</name>
<dbReference type="GO" id="GO:0016020">
    <property type="term" value="C:membrane"/>
    <property type="evidence" value="ECO:0007669"/>
    <property type="project" value="InterPro"/>
</dbReference>
<keyword evidence="5" id="KW-0602">Photosynthesis</keyword>
<feature type="signal peptide" evidence="10">
    <location>
        <begin position="1"/>
        <end position="17"/>
    </location>
</feature>
<dbReference type="Gene3D" id="1.10.3460.10">
    <property type="entry name" value="Chlorophyll a/b binding protein domain"/>
    <property type="match status" value="1"/>
</dbReference>
<keyword evidence="6" id="KW-0934">Plastid</keyword>
<comment type="caution">
    <text evidence="11">The sequence shown here is derived from an EMBL/GenBank/DDBJ whole genome shotgun (WGS) entry which is preliminary data.</text>
</comment>
<feature type="chain" id="PRO_5040232184" evidence="10">
    <location>
        <begin position="18"/>
        <end position="222"/>
    </location>
</feature>
<evidence type="ECO:0000256" key="4">
    <source>
        <dbReference type="ARBA" id="ARBA00022528"/>
    </source>
</evidence>
<dbReference type="GO" id="GO:0009765">
    <property type="term" value="P:photosynthesis, light harvesting"/>
    <property type="evidence" value="ECO:0007669"/>
    <property type="project" value="InterPro"/>
</dbReference>
<comment type="subcellular location">
    <subcellularLocation>
        <location evidence="2">Plastid</location>
        <location evidence="2">Chloroplast</location>
    </subcellularLocation>
</comment>
<feature type="binding site" evidence="9">
    <location>
        <position position="65"/>
    </location>
    <ligand>
        <name>chlorophyll a</name>
        <dbReference type="ChEBI" id="CHEBI:58416"/>
        <label>1</label>
    </ligand>
</feature>
<dbReference type="Proteomes" id="UP001153069">
    <property type="component" value="Unassembled WGS sequence"/>
</dbReference>
<dbReference type="InterPro" id="IPR022796">
    <property type="entry name" value="Chloroa_b-bind"/>
</dbReference>
<sequence>MMKFAALSAALLAGSAAAFAPAQQSGRGVVSLNAERSKALPFMNRPPLLDGSMAGDVGFDPLGLSSIDEVGIDLYWLREAEIKHSRVAMMAVLGMVQVELFGPAPGCEPCTAKNQVDAFGQFWDLHPQYIAFGVIFIGIVEMISGIATTSGRESGEREPGDFGFDPLDFGSGDPAKFERLKAQEIANGRLAMWAAAGEIMQGMTTDEGAVGNLVSSLKDNAF</sequence>
<evidence type="ECO:0000313" key="11">
    <source>
        <dbReference type="EMBL" id="CAB9501032.1"/>
    </source>
</evidence>
<organism evidence="11 12">
    <name type="scientific">Seminavis robusta</name>
    <dbReference type="NCBI Taxonomy" id="568900"/>
    <lineage>
        <taxon>Eukaryota</taxon>
        <taxon>Sar</taxon>
        <taxon>Stramenopiles</taxon>
        <taxon>Ochrophyta</taxon>
        <taxon>Bacillariophyta</taxon>
        <taxon>Bacillariophyceae</taxon>
        <taxon>Bacillariophycidae</taxon>
        <taxon>Naviculales</taxon>
        <taxon>Naviculaceae</taxon>
        <taxon>Seminavis</taxon>
    </lineage>
</organism>
<comment type="function">
    <text evidence="1">The light-harvesting complex (LHC) functions as a light receptor, it captures and delivers excitation energy to photosystems with which it is closely associated. Energy is transferred from the carotenoid and chlorophyll C (or B) to chlorophyll A and the photosynthetic reaction centers where it is used to synthesize ATP and reducing power.</text>
</comment>
<keyword evidence="9" id="KW-0148">Chlorophyll</keyword>
<keyword evidence="10" id="KW-0732">Signal</keyword>
<keyword evidence="7" id="KW-0437">Light-harvesting polypeptide</keyword>
<evidence type="ECO:0000256" key="7">
    <source>
        <dbReference type="ARBA" id="ARBA00023243"/>
    </source>
</evidence>
<evidence type="ECO:0000256" key="6">
    <source>
        <dbReference type="ARBA" id="ARBA00022640"/>
    </source>
</evidence>
<dbReference type="GO" id="GO:0016168">
    <property type="term" value="F:chlorophyll binding"/>
    <property type="evidence" value="ECO:0007669"/>
    <property type="project" value="UniProtKB-KW"/>
</dbReference>
<dbReference type="AlphaFoldDB" id="A0A9N8DD26"/>
<feature type="binding site" description="axial binding residue" evidence="9">
    <location>
        <position position="86"/>
    </location>
    <ligand>
        <name>chlorophyll b</name>
        <dbReference type="ChEBI" id="CHEBI:61721"/>
        <label>1</label>
    </ligand>
    <ligandPart>
        <name>Mg</name>
        <dbReference type="ChEBI" id="CHEBI:25107"/>
    </ligandPart>
</feature>
<proteinExistence type="inferred from homology"/>
<keyword evidence="9" id="KW-0157">Chromophore</keyword>
<dbReference type="PANTHER" id="PTHR21649">
    <property type="entry name" value="CHLOROPHYLL A/B BINDING PROTEIN"/>
    <property type="match status" value="1"/>
</dbReference>
<evidence type="ECO:0000256" key="1">
    <source>
        <dbReference type="ARBA" id="ARBA00004022"/>
    </source>
</evidence>
<comment type="subunit">
    <text evidence="8">The LHC complex of chromophytic algae is composed of fucoxanthin, chlorophyll A and C bound non-covalently by fucoxanthin chlorophyll proteins (FCPs). The ratio of the pigments in LHC; fucoxanthin: chlorophyll C: chlorophyll A; (0.6-1): (0.1-0.3): (1).</text>
</comment>
<comment type="similarity">
    <text evidence="3">Belongs to the fucoxanthin chlorophyll protein family.</text>
</comment>
<reference evidence="11" key="1">
    <citation type="submission" date="2020-06" db="EMBL/GenBank/DDBJ databases">
        <authorList>
            <consortium name="Plant Systems Biology data submission"/>
        </authorList>
    </citation>
    <scope>NUCLEOTIDE SEQUENCE</scope>
    <source>
        <strain evidence="11">D6</strain>
    </source>
</reference>
<feature type="binding site" evidence="9">
    <location>
        <position position="201"/>
    </location>
    <ligand>
        <name>chlorophyll a</name>
        <dbReference type="ChEBI" id="CHEBI:58416"/>
        <label>1</label>
    </ligand>
</feature>
<evidence type="ECO:0000256" key="2">
    <source>
        <dbReference type="ARBA" id="ARBA00004229"/>
    </source>
</evidence>
<dbReference type="GO" id="GO:0030076">
    <property type="term" value="C:light-harvesting complex"/>
    <property type="evidence" value="ECO:0007669"/>
    <property type="project" value="UniProtKB-KW"/>
</dbReference>
<evidence type="ECO:0000256" key="3">
    <source>
        <dbReference type="ARBA" id="ARBA00005933"/>
    </source>
</evidence>
<evidence type="ECO:0000256" key="9">
    <source>
        <dbReference type="PIRSR" id="PIRSR601344-1"/>
    </source>
</evidence>
<feature type="binding site" evidence="9">
    <location>
        <position position="84"/>
    </location>
    <ligand>
        <name>chlorophyll a</name>
        <dbReference type="ChEBI" id="CHEBI:58416"/>
        <label>1</label>
    </ligand>
</feature>
<feature type="binding site" evidence="9">
    <location>
        <position position="184"/>
    </location>
    <ligand>
        <name>chlorophyll a</name>
        <dbReference type="ChEBI" id="CHEBI:58416"/>
        <label>1</label>
    </ligand>
</feature>
<feature type="binding site" evidence="9">
    <location>
        <position position="187"/>
    </location>
    <ligand>
        <name>chlorophyll a</name>
        <dbReference type="ChEBI" id="CHEBI:58416"/>
        <label>1</label>
    </ligand>
</feature>
<evidence type="ECO:0000256" key="8">
    <source>
        <dbReference type="ARBA" id="ARBA00044011"/>
    </source>
</evidence>
<accession>A0A9N8DD26</accession>
<dbReference type="GO" id="GO:0009507">
    <property type="term" value="C:chloroplast"/>
    <property type="evidence" value="ECO:0007669"/>
    <property type="project" value="UniProtKB-SubCell"/>
</dbReference>
<feature type="binding site" evidence="9">
    <location>
        <position position="81"/>
    </location>
    <ligand>
        <name>chlorophyll a</name>
        <dbReference type="ChEBI" id="CHEBI:58416"/>
        <label>1</label>
    </ligand>
</feature>